<dbReference type="AlphaFoldDB" id="A0A835F967"/>
<accession>A0A835F967</accession>
<organism evidence="1 2">
    <name type="scientific">Digitaria exilis</name>
    <dbReference type="NCBI Taxonomy" id="1010633"/>
    <lineage>
        <taxon>Eukaryota</taxon>
        <taxon>Viridiplantae</taxon>
        <taxon>Streptophyta</taxon>
        <taxon>Embryophyta</taxon>
        <taxon>Tracheophyta</taxon>
        <taxon>Spermatophyta</taxon>
        <taxon>Magnoliopsida</taxon>
        <taxon>Liliopsida</taxon>
        <taxon>Poales</taxon>
        <taxon>Poaceae</taxon>
        <taxon>PACMAD clade</taxon>
        <taxon>Panicoideae</taxon>
        <taxon>Panicodae</taxon>
        <taxon>Paniceae</taxon>
        <taxon>Anthephorinae</taxon>
        <taxon>Digitaria</taxon>
    </lineage>
</organism>
<evidence type="ECO:0000313" key="1">
    <source>
        <dbReference type="EMBL" id="KAF8732095.1"/>
    </source>
</evidence>
<name>A0A835F967_9POAL</name>
<dbReference type="EMBL" id="JACEFO010001605">
    <property type="protein sequence ID" value="KAF8732095.1"/>
    <property type="molecule type" value="Genomic_DNA"/>
</dbReference>
<evidence type="ECO:0000313" key="2">
    <source>
        <dbReference type="Proteomes" id="UP000636709"/>
    </source>
</evidence>
<reference evidence="1" key="1">
    <citation type="submission" date="2020-07" db="EMBL/GenBank/DDBJ databases">
        <title>Genome sequence and genetic diversity analysis of an under-domesticated orphan crop, white fonio (Digitaria exilis).</title>
        <authorList>
            <person name="Bennetzen J.L."/>
            <person name="Chen S."/>
            <person name="Ma X."/>
            <person name="Wang X."/>
            <person name="Yssel A.E.J."/>
            <person name="Chaluvadi S.R."/>
            <person name="Johnson M."/>
            <person name="Gangashetty P."/>
            <person name="Hamidou F."/>
            <person name="Sanogo M.D."/>
            <person name="Zwaenepoel A."/>
            <person name="Wallace J."/>
            <person name="Van De Peer Y."/>
            <person name="Van Deynze A."/>
        </authorList>
    </citation>
    <scope>NUCLEOTIDE SEQUENCE</scope>
    <source>
        <tissue evidence="1">Leaves</tissue>
    </source>
</reference>
<sequence length="37" mass="4088">MGNQDALPDEIVELIFLGLHSPLCLHPMAAHHLQGRL</sequence>
<gene>
    <name evidence="1" type="ORF">HU200_016056</name>
</gene>
<comment type="caution">
    <text evidence="1">The sequence shown here is derived from an EMBL/GenBank/DDBJ whole genome shotgun (WGS) entry which is preliminary data.</text>
</comment>
<protein>
    <submittedName>
        <fullName evidence="1">Uncharacterized protein</fullName>
    </submittedName>
</protein>
<dbReference type="Proteomes" id="UP000636709">
    <property type="component" value="Unassembled WGS sequence"/>
</dbReference>
<keyword evidence="2" id="KW-1185">Reference proteome</keyword>
<proteinExistence type="predicted"/>